<comment type="similarity">
    <text evidence="1">Belongs to the DDI1 family.</text>
</comment>
<organism evidence="6">
    <name type="scientific">seawater metagenome</name>
    <dbReference type="NCBI Taxonomy" id="1561972"/>
    <lineage>
        <taxon>unclassified sequences</taxon>
        <taxon>metagenomes</taxon>
        <taxon>ecological metagenomes</taxon>
    </lineage>
</organism>
<keyword evidence="3" id="KW-0064">Aspartyl protease</keyword>
<evidence type="ECO:0000256" key="3">
    <source>
        <dbReference type="ARBA" id="ARBA00022750"/>
    </source>
</evidence>
<evidence type="ECO:0000256" key="2">
    <source>
        <dbReference type="ARBA" id="ARBA00022670"/>
    </source>
</evidence>
<dbReference type="InterPro" id="IPR021109">
    <property type="entry name" value="Peptidase_aspartic_dom_sf"/>
</dbReference>
<accession>A0A5E8CJD7</accession>
<dbReference type="SUPFAM" id="SSF50630">
    <property type="entry name" value="Acid proteases"/>
    <property type="match status" value="1"/>
</dbReference>
<dbReference type="GO" id="GO:0006508">
    <property type="term" value="P:proteolysis"/>
    <property type="evidence" value="ECO:0007669"/>
    <property type="project" value="UniProtKB-KW"/>
</dbReference>
<keyword evidence="4" id="KW-0378">Hydrolase</keyword>
<evidence type="ECO:0000256" key="1">
    <source>
        <dbReference type="ARBA" id="ARBA00009136"/>
    </source>
</evidence>
<protein>
    <submittedName>
        <fullName evidence="6">Aspartyl protease</fullName>
    </submittedName>
</protein>
<evidence type="ECO:0000313" key="6">
    <source>
        <dbReference type="EMBL" id="VVU95391.1"/>
    </source>
</evidence>
<name>A0A5E8CJD7_9ZZZZ</name>
<dbReference type="PANTHER" id="PTHR12917:SF1">
    <property type="entry name" value="AT13091P"/>
    <property type="match status" value="1"/>
</dbReference>
<evidence type="ECO:0000259" key="5">
    <source>
        <dbReference type="Pfam" id="PF09668"/>
    </source>
</evidence>
<dbReference type="GO" id="GO:0004190">
    <property type="term" value="F:aspartic-type endopeptidase activity"/>
    <property type="evidence" value="ECO:0007669"/>
    <property type="project" value="UniProtKB-KW"/>
</dbReference>
<dbReference type="AlphaFoldDB" id="A0A5E8CJD7"/>
<keyword evidence="2 6" id="KW-0645">Protease</keyword>
<gene>
    <name evidence="6" type="ORF">CPAV1605_1142</name>
</gene>
<feature type="domain" description="Aspartic peptidase DDI1-type" evidence="5">
    <location>
        <begin position="16"/>
        <end position="126"/>
    </location>
</feature>
<dbReference type="InterPro" id="IPR019103">
    <property type="entry name" value="Peptidase_aspartic_DDI1-type"/>
</dbReference>
<dbReference type="Gene3D" id="2.40.70.10">
    <property type="entry name" value="Acid Proteases"/>
    <property type="match status" value="1"/>
</dbReference>
<dbReference type="PANTHER" id="PTHR12917">
    <property type="entry name" value="ASPARTYL PROTEASE DDI-RELATED"/>
    <property type="match status" value="1"/>
</dbReference>
<evidence type="ECO:0000256" key="4">
    <source>
        <dbReference type="ARBA" id="ARBA00022801"/>
    </source>
</evidence>
<proteinExistence type="inferred from homology"/>
<dbReference type="Pfam" id="PF09668">
    <property type="entry name" value="Asp_protease"/>
    <property type="match status" value="1"/>
</dbReference>
<sequence>MSRFDDLYHNAINERPEQFIQPFMPYIKCKINEMEFMALIDTGSMITCMNLDTAQNCDIVKDMDDRYKISVAGVGNKQSIGKNYGVDIIINNQTIVMPITILDISLSECDLIIGLDLLRSFQGHIDFGNNLLILKSQFQTFETPLLSEQEFKLELKINKLIEICHGKTDRIQAKACLLKNNNNLDACIVELLIPQN</sequence>
<dbReference type="EMBL" id="CABVLZ010000004">
    <property type="protein sequence ID" value="VVU95391.1"/>
    <property type="molecule type" value="Genomic_DNA"/>
</dbReference>
<reference evidence="6" key="1">
    <citation type="submission" date="2019-09" db="EMBL/GenBank/DDBJ databases">
        <authorList>
            <person name="Needham M D."/>
        </authorList>
    </citation>
    <scope>NUCLEOTIDE SEQUENCE</scope>
</reference>